<protein>
    <recommendedName>
        <fullName evidence="4">Peptidase A2 domain-containing protein</fullName>
    </recommendedName>
</protein>
<evidence type="ECO:0000313" key="3">
    <source>
        <dbReference type="Proteomes" id="UP001159363"/>
    </source>
</evidence>
<evidence type="ECO:0008006" key="4">
    <source>
        <dbReference type="Google" id="ProtNLM"/>
    </source>
</evidence>
<feature type="region of interest" description="Disordered" evidence="1">
    <location>
        <begin position="1"/>
        <end position="27"/>
    </location>
</feature>
<accession>A0ABQ9HLD6</accession>
<evidence type="ECO:0000313" key="2">
    <source>
        <dbReference type="EMBL" id="KAJ8885168.1"/>
    </source>
</evidence>
<feature type="compositionally biased region" description="Basic and acidic residues" evidence="1">
    <location>
        <begin position="9"/>
        <end position="18"/>
    </location>
</feature>
<comment type="caution">
    <text evidence="2">The sequence shown here is derived from an EMBL/GenBank/DDBJ whole genome shotgun (WGS) entry which is preliminary data.</text>
</comment>
<dbReference type="Proteomes" id="UP001159363">
    <property type="component" value="Chromosome X"/>
</dbReference>
<dbReference type="InterPro" id="IPR021109">
    <property type="entry name" value="Peptidase_aspartic_dom_sf"/>
</dbReference>
<proteinExistence type="predicted"/>
<name>A0ABQ9HLD6_9NEOP</name>
<keyword evidence="3" id="KW-1185">Reference proteome</keyword>
<sequence>MCLNTQAGSKRESTHHNDAVSNPENPSIETWEEEFDSMYQLLRPTARPQPWVMPVLVGNVHLDMEIDSGASISAISGRTFTNLLVNYQLTPTTVCLTSYTNGIIHHCGTIKVHV</sequence>
<dbReference type="SUPFAM" id="SSF50630">
    <property type="entry name" value="Acid proteases"/>
    <property type="match status" value="1"/>
</dbReference>
<reference evidence="2 3" key="1">
    <citation type="submission" date="2023-02" db="EMBL/GenBank/DDBJ databases">
        <title>LHISI_Scaffold_Assembly.</title>
        <authorList>
            <person name="Stuart O.P."/>
            <person name="Cleave R."/>
            <person name="Magrath M.J.L."/>
            <person name="Mikheyev A.S."/>
        </authorList>
    </citation>
    <scope>NUCLEOTIDE SEQUENCE [LARGE SCALE GENOMIC DNA]</scope>
    <source>
        <strain evidence="2">Daus_M_001</strain>
        <tissue evidence="2">Leg muscle</tissue>
    </source>
</reference>
<gene>
    <name evidence="2" type="ORF">PR048_011364</name>
</gene>
<organism evidence="2 3">
    <name type="scientific">Dryococelus australis</name>
    <dbReference type="NCBI Taxonomy" id="614101"/>
    <lineage>
        <taxon>Eukaryota</taxon>
        <taxon>Metazoa</taxon>
        <taxon>Ecdysozoa</taxon>
        <taxon>Arthropoda</taxon>
        <taxon>Hexapoda</taxon>
        <taxon>Insecta</taxon>
        <taxon>Pterygota</taxon>
        <taxon>Neoptera</taxon>
        <taxon>Polyneoptera</taxon>
        <taxon>Phasmatodea</taxon>
        <taxon>Verophasmatodea</taxon>
        <taxon>Anareolatae</taxon>
        <taxon>Phasmatidae</taxon>
        <taxon>Eurycanthinae</taxon>
        <taxon>Dryococelus</taxon>
    </lineage>
</organism>
<evidence type="ECO:0000256" key="1">
    <source>
        <dbReference type="SAM" id="MobiDB-lite"/>
    </source>
</evidence>
<dbReference type="EMBL" id="JARBHB010000004">
    <property type="protein sequence ID" value="KAJ8885168.1"/>
    <property type="molecule type" value="Genomic_DNA"/>
</dbReference>